<dbReference type="PIRSF" id="PIRSF001589">
    <property type="entry name" value="Asn_synthetase_glu-h"/>
    <property type="match status" value="1"/>
</dbReference>
<reference evidence="9 10" key="1">
    <citation type="submission" date="2024-04" db="EMBL/GenBank/DDBJ databases">
        <authorList>
            <person name="Cremers G."/>
        </authorList>
    </citation>
    <scope>NUCLEOTIDE SEQUENCE [LARGE SCALE GENOMIC DNA]</scope>
    <source>
        <strain evidence="9">MeCH1-AG</strain>
    </source>
</reference>
<dbReference type="Gene3D" id="3.40.50.620">
    <property type="entry name" value="HUPs"/>
    <property type="match status" value="1"/>
</dbReference>
<dbReference type="RefSeq" id="WP_348759833.1">
    <property type="nucleotide sequence ID" value="NZ_OZ026884.1"/>
</dbReference>
<keyword evidence="4" id="KW-0547">Nucleotide-binding</keyword>
<evidence type="ECO:0000313" key="9">
    <source>
        <dbReference type="EMBL" id="CAL1240348.1"/>
    </source>
</evidence>
<dbReference type="InterPro" id="IPR014729">
    <property type="entry name" value="Rossmann-like_a/b/a_fold"/>
</dbReference>
<evidence type="ECO:0000256" key="3">
    <source>
        <dbReference type="ARBA" id="ARBA00012737"/>
    </source>
</evidence>
<evidence type="ECO:0000256" key="4">
    <source>
        <dbReference type="ARBA" id="ARBA00022741"/>
    </source>
</evidence>
<evidence type="ECO:0000256" key="1">
    <source>
        <dbReference type="ARBA" id="ARBA00005187"/>
    </source>
</evidence>
<comment type="pathway">
    <text evidence="1">Amino-acid biosynthesis; L-asparagine biosynthesis; L-asparagine from L-aspartate (L-Gln route): step 1/1.</text>
</comment>
<dbReference type="SUPFAM" id="SSF56235">
    <property type="entry name" value="N-terminal nucleophile aminohydrolases (Ntn hydrolases)"/>
    <property type="match status" value="1"/>
</dbReference>
<dbReference type="Pfam" id="PF00733">
    <property type="entry name" value="Asn_synthase"/>
    <property type="match status" value="1"/>
</dbReference>
<dbReference type="InterPro" id="IPR017932">
    <property type="entry name" value="GATase_2_dom"/>
</dbReference>
<evidence type="ECO:0000256" key="7">
    <source>
        <dbReference type="ARBA" id="ARBA00048741"/>
    </source>
</evidence>
<dbReference type="PANTHER" id="PTHR43284">
    <property type="entry name" value="ASPARAGINE SYNTHETASE (GLUTAMINE-HYDROLYZING)"/>
    <property type="match status" value="1"/>
</dbReference>
<evidence type="ECO:0000256" key="5">
    <source>
        <dbReference type="ARBA" id="ARBA00022840"/>
    </source>
</evidence>
<organism evidence="9 10">
    <name type="scientific">Candidatus Methylocalor cossyra</name>
    <dbReference type="NCBI Taxonomy" id="3108543"/>
    <lineage>
        <taxon>Bacteria</taxon>
        <taxon>Pseudomonadati</taxon>
        <taxon>Pseudomonadota</taxon>
        <taxon>Gammaproteobacteria</taxon>
        <taxon>Methylococcales</taxon>
        <taxon>Methylococcaceae</taxon>
        <taxon>Candidatus Methylocalor</taxon>
    </lineage>
</organism>
<keyword evidence="6" id="KW-0315">Glutamine amidotransferase</keyword>
<comment type="similarity">
    <text evidence="2">Belongs to the asparagine synthetase family.</text>
</comment>
<keyword evidence="9" id="KW-0436">Ligase</keyword>
<feature type="domain" description="Glutamine amidotransferase type-2" evidence="8">
    <location>
        <begin position="2"/>
        <end position="184"/>
    </location>
</feature>
<dbReference type="GO" id="GO:0004066">
    <property type="term" value="F:asparagine synthase (glutamine-hydrolyzing) activity"/>
    <property type="evidence" value="ECO:0007669"/>
    <property type="project" value="UniProtKB-EC"/>
</dbReference>
<dbReference type="Pfam" id="PF13537">
    <property type="entry name" value="GATase_7"/>
    <property type="match status" value="1"/>
</dbReference>
<dbReference type="EC" id="6.3.5.4" evidence="3"/>
<evidence type="ECO:0000256" key="6">
    <source>
        <dbReference type="ARBA" id="ARBA00022962"/>
    </source>
</evidence>
<proteinExistence type="inferred from homology"/>
<name>A0ABM9NI99_9GAMM</name>
<dbReference type="PROSITE" id="PS51278">
    <property type="entry name" value="GATASE_TYPE_2"/>
    <property type="match status" value="1"/>
</dbReference>
<dbReference type="InterPro" id="IPR051786">
    <property type="entry name" value="ASN_synthetase/amidase"/>
</dbReference>
<keyword evidence="10" id="KW-1185">Reference proteome</keyword>
<dbReference type="CDD" id="cd01991">
    <property type="entry name" value="Asn_synthase_B_C"/>
    <property type="match status" value="1"/>
</dbReference>
<evidence type="ECO:0000259" key="8">
    <source>
        <dbReference type="PROSITE" id="PS51278"/>
    </source>
</evidence>
<dbReference type="Gene3D" id="3.60.20.10">
    <property type="entry name" value="Glutamine Phosphoribosylpyrophosphate, subunit 1, domain 1"/>
    <property type="match status" value="1"/>
</dbReference>
<gene>
    <name evidence="9" type="ORF">MECH1_V1_1572</name>
</gene>
<dbReference type="InterPro" id="IPR029055">
    <property type="entry name" value="Ntn_hydrolases_N"/>
</dbReference>
<dbReference type="Proteomes" id="UP001497493">
    <property type="component" value="Chromosome"/>
</dbReference>
<protein>
    <recommendedName>
        <fullName evidence="3">asparagine synthase (glutamine-hydrolyzing)</fullName>
        <ecNumber evidence="3">6.3.5.4</ecNumber>
    </recommendedName>
</protein>
<keyword evidence="5" id="KW-0067">ATP-binding</keyword>
<sequence>MCGIAGIITRHGGVDRERLELAAERLRHRGPDGVGLFVEEAVGLVHTRLAIIDLVGGRQPLRSADGRLTLVANGEIYNFVELREALEAAGRTFTTHSDCETILHSYALDPEGFIQRLHGMFAFALYDRERRRLLLARDRLGIKPLYYAVRPDRILFASELKALLPLLERTPDLDPGALVQFLQNQFSTGEATILQGVQRVLPGELLSIAADLTVTRRRYWTPLGIRTRPLGFEEAAEEFEGLFRTVMREHIRSDVPYGIFLSGGVDSAIVLALLQELQGAPVQSFSVGYQDVALADELPEAERIARRFGTFHTSLRLDRDTVFGHLVHSIWAADDLMRDYANLPTSVLAAAAGQRLKVVFTGEGGDEVFAGYGRYLAHPALRFLKNLIAPGSGGFRTRGELRRRWARRLLGPALAAAGRAFRTPFVAAWQATPAAWSALQRAQYTDLTTALPDNLLVKVDRMLMGFGVEGRVPFLDHRVVEFGLSLPDRLKVDGRTGKCFLRRWAERRLPREHLYRKKRGFHVPVGEWLRGDFLDRLEPRLRANRAIRAWFNADALPELFAAQRAGNKPPTREIWSLMQFAIWHRLFIEQPGQAPAACEDPLEWIG</sequence>
<comment type="catalytic activity">
    <reaction evidence="7">
        <text>L-aspartate + L-glutamine + ATP + H2O = L-asparagine + L-glutamate + AMP + diphosphate + H(+)</text>
        <dbReference type="Rhea" id="RHEA:12228"/>
        <dbReference type="ChEBI" id="CHEBI:15377"/>
        <dbReference type="ChEBI" id="CHEBI:15378"/>
        <dbReference type="ChEBI" id="CHEBI:29985"/>
        <dbReference type="ChEBI" id="CHEBI:29991"/>
        <dbReference type="ChEBI" id="CHEBI:30616"/>
        <dbReference type="ChEBI" id="CHEBI:33019"/>
        <dbReference type="ChEBI" id="CHEBI:58048"/>
        <dbReference type="ChEBI" id="CHEBI:58359"/>
        <dbReference type="ChEBI" id="CHEBI:456215"/>
        <dbReference type="EC" id="6.3.5.4"/>
    </reaction>
</comment>
<accession>A0ABM9NI99</accession>
<dbReference type="EMBL" id="OZ026884">
    <property type="protein sequence ID" value="CAL1240348.1"/>
    <property type="molecule type" value="Genomic_DNA"/>
</dbReference>
<evidence type="ECO:0000313" key="10">
    <source>
        <dbReference type="Proteomes" id="UP001497493"/>
    </source>
</evidence>
<evidence type="ECO:0000256" key="2">
    <source>
        <dbReference type="ARBA" id="ARBA00005752"/>
    </source>
</evidence>
<dbReference type="NCBIfam" id="TIGR01536">
    <property type="entry name" value="asn_synth_AEB"/>
    <property type="match status" value="1"/>
</dbReference>
<dbReference type="InterPro" id="IPR033738">
    <property type="entry name" value="AsnB_N"/>
</dbReference>
<dbReference type="SUPFAM" id="SSF52402">
    <property type="entry name" value="Adenine nucleotide alpha hydrolases-like"/>
    <property type="match status" value="1"/>
</dbReference>
<dbReference type="InterPro" id="IPR001962">
    <property type="entry name" value="Asn_synthase"/>
</dbReference>
<dbReference type="CDD" id="cd00712">
    <property type="entry name" value="AsnB"/>
    <property type="match status" value="1"/>
</dbReference>
<dbReference type="InterPro" id="IPR006426">
    <property type="entry name" value="Asn_synth_AEB"/>
</dbReference>
<dbReference type="PANTHER" id="PTHR43284:SF1">
    <property type="entry name" value="ASPARAGINE SYNTHETASE"/>
    <property type="match status" value="1"/>
</dbReference>